<keyword evidence="3" id="KW-1185">Reference proteome</keyword>
<feature type="transmembrane region" description="Helical" evidence="1">
    <location>
        <begin position="21"/>
        <end position="39"/>
    </location>
</feature>
<name>A0A8J5MPA2_HOMAM</name>
<dbReference type="EMBL" id="JAHLQT010035124">
    <property type="protein sequence ID" value="KAG7158422.1"/>
    <property type="molecule type" value="Genomic_DNA"/>
</dbReference>
<evidence type="ECO:0000313" key="2">
    <source>
        <dbReference type="EMBL" id="KAG7158422.1"/>
    </source>
</evidence>
<keyword evidence="1" id="KW-0472">Membrane</keyword>
<comment type="caution">
    <text evidence="2">The sequence shown here is derived from an EMBL/GenBank/DDBJ whole genome shotgun (WGS) entry which is preliminary data.</text>
</comment>
<reference evidence="2" key="1">
    <citation type="journal article" date="2021" name="Sci. Adv.">
        <title>The American lobster genome reveals insights on longevity, neural, and immune adaptations.</title>
        <authorList>
            <person name="Polinski J.M."/>
            <person name="Zimin A.V."/>
            <person name="Clark K.F."/>
            <person name="Kohn A.B."/>
            <person name="Sadowski N."/>
            <person name="Timp W."/>
            <person name="Ptitsyn A."/>
            <person name="Khanna P."/>
            <person name="Romanova D.Y."/>
            <person name="Williams P."/>
            <person name="Greenwood S.J."/>
            <person name="Moroz L.L."/>
            <person name="Walt D.R."/>
            <person name="Bodnar A.G."/>
        </authorList>
    </citation>
    <scope>NUCLEOTIDE SEQUENCE</scope>
    <source>
        <strain evidence="2">GMGI-L3</strain>
    </source>
</reference>
<accession>A0A8J5MPA2</accession>
<dbReference type="Proteomes" id="UP000747542">
    <property type="component" value="Unassembled WGS sequence"/>
</dbReference>
<sequence>MKTRRKAASFQPKISRMCSGAGANCLSVWRIIIVMLVLWKRASVFLMTL</sequence>
<evidence type="ECO:0000256" key="1">
    <source>
        <dbReference type="SAM" id="Phobius"/>
    </source>
</evidence>
<evidence type="ECO:0000313" key="3">
    <source>
        <dbReference type="Proteomes" id="UP000747542"/>
    </source>
</evidence>
<organism evidence="2 3">
    <name type="scientific">Homarus americanus</name>
    <name type="common">American lobster</name>
    <dbReference type="NCBI Taxonomy" id="6706"/>
    <lineage>
        <taxon>Eukaryota</taxon>
        <taxon>Metazoa</taxon>
        <taxon>Ecdysozoa</taxon>
        <taxon>Arthropoda</taxon>
        <taxon>Crustacea</taxon>
        <taxon>Multicrustacea</taxon>
        <taxon>Malacostraca</taxon>
        <taxon>Eumalacostraca</taxon>
        <taxon>Eucarida</taxon>
        <taxon>Decapoda</taxon>
        <taxon>Pleocyemata</taxon>
        <taxon>Astacidea</taxon>
        <taxon>Nephropoidea</taxon>
        <taxon>Nephropidae</taxon>
        <taxon>Homarus</taxon>
    </lineage>
</organism>
<proteinExistence type="predicted"/>
<protein>
    <submittedName>
        <fullName evidence="2">Uncharacterized protein</fullName>
    </submittedName>
</protein>
<keyword evidence="1" id="KW-1133">Transmembrane helix</keyword>
<dbReference type="AlphaFoldDB" id="A0A8J5MPA2"/>
<gene>
    <name evidence="2" type="ORF">Hamer_G026747</name>
</gene>
<keyword evidence="1" id="KW-0812">Transmembrane</keyword>